<sequence>DKENDEKNDENDEEDDNNYDNNNNIKASHKPAWLGLPLAQAEPLFFGSAQLRLWRSIDKQSQVKPACKSARSACIYI</sequence>
<organism evidence="2 3">
    <name type="scientific">Funneliformis caledonium</name>
    <dbReference type="NCBI Taxonomy" id="1117310"/>
    <lineage>
        <taxon>Eukaryota</taxon>
        <taxon>Fungi</taxon>
        <taxon>Fungi incertae sedis</taxon>
        <taxon>Mucoromycota</taxon>
        <taxon>Glomeromycotina</taxon>
        <taxon>Glomeromycetes</taxon>
        <taxon>Glomerales</taxon>
        <taxon>Glomeraceae</taxon>
        <taxon>Funneliformis</taxon>
    </lineage>
</organism>
<gene>
    <name evidence="2" type="ORF">FCALED_LOCUS16702</name>
</gene>
<dbReference type="EMBL" id="CAJVPQ010020976">
    <property type="protein sequence ID" value="CAG8757318.1"/>
    <property type="molecule type" value="Genomic_DNA"/>
</dbReference>
<evidence type="ECO:0000313" key="2">
    <source>
        <dbReference type="EMBL" id="CAG8757318.1"/>
    </source>
</evidence>
<evidence type="ECO:0000256" key="1">
    <source>
        <dbReference type="SAM" id="MobiDB-lite"/>
    </source>
</evidence>
<dbReference type="Proteomes" id="UP000789570">
    <property type="component" value="Unassembled WGS sequence"/>
</dbReference>
<proteinExistence type="predicted"/>
<feature type="region of interest" description="Disordered" evidence="1">
    <location>
        <begin position="1"/>
        <end position="26"/>
    </location>
</feature>
<feature type="non-terminal residue" evidence="2">
    <location>
        <position position="1"/>
    </location>
</feature>
<accession>A0A9N9IYH7</accession>
<name>A0A9N9IYH7_9GLOM</name>
<comment type="caution">
    <text evidence="2">The sequence shown here is derived from an EMBL/GenBank/DDBJ whole genome shotgun (WGS) entry which is preliminary data.</text>
</comment>
<reference evidence="2" key="1">
    <citation type="submission" date="2021-06" db="EMBL/GenBank/DDBJ databases">
        <authorList>
            <person name="Kallberg Y."/>
            <person name="Tangrot J."/>
            <person name="Rosling A."/>
        </authorList>
    </citation>
    <scope>NUCLEOTIDE SEQUENCE</scope>
    <source>
        <strain evidence="2">UK204</strain>
    </source>
</reference>
<dbReference type="AlphaFoldDB" id="A0A9N9IYH7"/>
<keyword evidence="3" id="KW-1185">Reference proteome</keyword>
<protein>
    <submittedName>
        <fullName evidence="2">5736_t:CDS:1</fullName>
    </submittedName>
</protein>
<feature type="compositionally biased region" description="Acidic residues" evidence="1">
    <location>
        <begin position="1"/>
        <end position="18"/>
    </location>
</feature>
<evidence type="ECO:0000313" key="3">
    <source>
        <dbReference type="Proteomes" id="UP000789570"/>
    </source>
</evidence>